<dbReference type="PROSITE" id="PS51098">
    <property type="entry name" value="PTS_EIIB_TYPE_1"/>
    <property type="match status" value="1"/>
</dbReference>
<dbReference type="SUPFAM" id="SSF55604">
    <property type="entry name" value="Glucose permease domain IIB"/>
    <property type="match status" value="1"/>
</dbReference>
<dbReference type="Pfam" id="PF02378">
    <property type="entry name" value="PTS_EIIC"/>
    <property type="match status" value="1"/>
</dbReference>
<evidence type="ECO:0000256" key="8">
    <source>
        <dbReference type="ARBA" id="ARBA00022777"/>
    </source>
</evidence>
<feature type="transmembrane region" description="Helical" evidence="12">
    <location>
        <begin position="381"/>
        <end position="403"/>
    </location>
</feature>
<keyword evidence="5" id="KW-0808">Transferase</keyword>
<feature type="transmembrane region" description="Helical" evidence="12">
    <location>
        <begin position="20"/>
        <end position="39"/>
    </location>
</feature>
<dbReference type="InterPro" id="IPR050429">
    <property type="entry name" value="PTS_Glucose_EIICBA"/>
</dbReference>
<dbReference type="InterPro" id="IPR001996">
    <property type="entry name" value="PTS_IIB_1"/>
</dbReference>
<dbReference type="RefSeq" id="WP_138471299.1">
    <property type="nucleotide sequence ID" value="NZ_VBTE01000008.1"/>
</dbReference>
<feature type="transmembrane region" description="Helical" evidence="12">
    <location>
        <begin position="309"/>
        <end position="329"/>
    </location>
</feature>
<gene>
    <name evidence="15" type="ORF">FEZ48_04075</name>
</gene>
<comment type="subcellular location">
    <subcellularLocation>
        <location evidence="1">Cell membrane</location>
        <topology evidence="1">Multi-pass membrane protein</topology>
    </subcellularLocation>
</comment>
<feature type="transmembrane region" description="Helical" evidence="12">
    <location>
        <begin position="124"/>
        <end position="147"/>
    </location>
</feature>
<evidence type="ECO:0000256" key="7">
    <source>
        <dbReference type="ARBA" id="ARBA00022692"/>
    </source>
</evidence>
<dbReference type="AlphaFoldDB" id="A0A5R9C5V2"/>
<evidence type="ECO:0000313" key="16">
    <source>
        <dbReference type="Proteomes" id="UP000307201"/>
    </source>
</evidence>
<feature type="transmembrane region" description="Helical" evidence="12">
    <location>
        <begin position="83"/>
        <end position="104"/>
    </location>
</feature>
<dbReference type="InterPro" id="IPR013013">
    <property type="entry name" value="PTS_EIIC_1"/>
</dbReference>
<keyword evidence="3" id="KW-1003">Cell membrane</keyword>
<dbReference type="GO" id="GO:0005886">
    <property type="term" value="C:plasma membrane"/>
    <property type="evidence" value="ECO:0007669"/>
    <property type="project" value="UniProtKB-SubCell"/>
</dbReference>
<protein>
    <submittedName>
        <fullName evidence="15">PTS sugar transporter subunit IIC</fullName>
    </submittedName>
</protein>
<feature type="transmembrane region" description="Helical" evidence="12">
    <location>
        <begin position="168"/>
        <end position="189"/>
    </location>
</feature>
<dbReference type="GO" id="GO:0008982">
    <property type="term" value="F:protein-N(PI)-phosphohistidine-sugar phosphotransferase activity"/>
    <property type="evidence" value="ECO:0007669"/>
    <property type="project" value="InterPro"/>
</dbReference>
<evidence type="ECO:0000256" key="11">
    <source>
        <dbReference type="PROSITE-ProRule" id="PRU00421"/>
    </source>
</evidence>
<keyword evidence="10 12" id="KW-0472">Membrane</keyword>
<feature type="transmembrane region" description="Helical" evidence="12">
    <location>
        <begin position="228"/>
        <end position="249"/>
    </location>
</feature>
<keyword evidence="4 15" id="KW-0762">Sugar transport</keyword>
<dbReference type="GO" id="GO:0016301">
    <property type="term" value="F:kinase activity"/>
    <property type="evidence" value="ECO:0007669"/>
    <property type="project" value="UniProtKB-KW"/>
</dbReference>
<feature type="active site" description="Phosphocysteine intermediate; for EIIB activity" evidence="11">
    <location>
        <position position="463"/>
    </location>
</feature>
<dbReference type="GO" id="GO:0090563">
    <property type="term" value="F:protein-phosphocysteine-sugar phosphotransferase activity"/>
    <property type="evidence" value="ECO:0007669"/>
    <property type="project" value="TreeGrafter"/>
</dbReference>
<comment type="caution">
    <text evidence="15">The sequence shown here is derived from an EMBL/GenBank/DDBJ whole genome shotgun (WGS) entry which is preliminary data.</text>
</comment>
<dbReference type="OrthoDB" id="9764327at2"/>
<dbReference type="Gene3D" id="3.30.1360.60">
    <property type="entry name" value="Glucose permease domain IIB"/>
    <property type="match status" value="1"/>
</dbReference>
<evidence type="ECO:0000256" key="12">
    <source>
        <dbReference type="SAM" id="Phobius"/>
    </source>
</evidence>
<keyword evidence="7 12" id="KW-0812">Transmembrane</keyword>
<dbReference type="CDD" id="cd00212">
    <property type="entry name" value="PTS_IIB_glc"/>
    <property type="match status" value="1"/>
</dbReference>
<dbReference type="InterPro" id="IPR018113">
    <property type="entry name" value="PTrfase_EIIB_Cys"/>
</dbReference>
<feature type="transmembrane region" description="Helical" evidence="12">
    <location>
        <begin position="59"/>
        <end position="76"/>
    </location>
</feature>
<dbReference type="PANTHER" id="PTHR30009">
    <property type="entry name" value="CYTOCHROME C-TYPE SYNTHESIS PROTEIN AND PTS TRANSMEMBRANE COMPONENT"/>
    <property type="match status" value="1"/>
</dbReference>
<evidence type="ECO:0000256" key="10">
    <source>
        <dbReference type="ARBA" id="ARBA00023136"/>
    </source>
</evidence>
<accession>A0A5R9C5V2</accession>
<name>A0A5R9C5V2_9LACT</name>
<sequence length="521" mass="57358">MKENVSQAMQKFSRSVIVPVKFMAVMGLFLAFSVILQLQFMPSFLQTFGTLIKTMMDSMLNNLSLIFCIGIASSLANKKKVEASLIALISFLFFLAANNAWLILTNQIANPGEMGLFGTGQGMVLGFQVVDMNVFLGMIIGCIVGYFHNKFSDKKFVDFLSIYGESRFTFMLLIPVILILAVTMCYIWPIVNGLISSLSGFILTTGLIGVFVYSFGNRFLIPTGLHHLLWMPFCFTALGGTAEINGQVYSGAANIFYAQMANASTITTLDPSLRFATFGFVKIFGSIAVALAIIYCAKKERKDEVKGMVLPSMFVASVAGITEPLDFSFLFVSPLLWFVHSVLTAISETLLWALGARTYMLYGLIDTIVSNSAFSPSVTKFYIVIIVGIIMSVIWFVIFVFLIRKLDIKTPGRENLELAAEDNVITTSEVEENSQSELLNSNDVALVIDGLGGPNNIEHVTNCFTRLRVTVKDENKVEKGILEKVSQQKGIVENGKNIQVVIGMGVQTFKEEVCDVLGITE</sequence>
<feature type="domain" description="PTS EIIC type-1" evidence="14">
    <location>
        <begin position="3"/>
        <end position="415"/>
    </location>
</feature>
<evidence type="ECO:0000313" key="15">
    <source>
        <dbReference type="EMBL" id="TLQ08415.1"/>
    </source>
</evidence>
<evidence type="ECO:0000259" key="13">
    <source>
        <dbReference type="PROSITE" id="PS51098"/>
    </source>
</evidence>
<keyword evidence="9 12" id="KW-1133">Transmembrane helix</keyword>
<proteinExistence type="predicted"/>
<dbReference type="Proteomes" id="UP000307201">
    <property type="component" value="Unassembled WGS sequence"/>
</dbReference>
<evidence type="ECO:0000256" key="2">
    <source>
        <dbReference type="ARBA" id="ARBA00022448"/>
    </source>
</evidence>
<keyword evidence="2" id="KW-0813">Transport</keyword>
<feature type="transmembrane region" description="Helical" evidence="12">
    <location>
        <begin position="275"/>
        <end position="297"/>
    </location>
</feature>
<keyword evidence="6" id="KW-0598">Phosphotransferase system</keyword>
<evidence type="ECO:0000256" key="5">
    <source>
        <dbReference type="ARBA" id="ARBA00022679"/>
    </source>
</evidence>
<evidence type="ECO:0000256" key="9">
    <source>
        <dbReference type="ARBA" id="ARBA00022989"/>
    </source>
</evidence>
<reference evidence="15 16" key="1">
    <citation type="submission" date="2019-05" db="EMBL/GenBank/DDBJ databases">
        <title>The metagenome of a microbial culture collection derived from dairy environment covers the genomic content of the human microbiome.</title>
        <authorList>
            <person name="Roder T."/>
            <person name="Wuthrich D."/>
            <person name="Sattari Z."/>
            <person name="Von Ah U."/>
            <person name="Bar C."/>
            <person name="Ronchi F."/>
            <person name="Macpherson A.J."/>
            <person name="Ganal-Vonarburg S.C."/>
            <person name="Bruggmann R."/>
            <person name="Vergeres G."/>
        </authorList>
    </citation>
    <scope>NUCLEOTIDE SEQUENCE [LARGE SCALE GENOMIC DNA]</scope>
    <source>
        <strain evidence="15 16">FAM 24235</strain>
    </source>
</reference>
<dbReference type="Pfam" id="PF00367">
    <property type="entry name" value="PTS_EIIB"/>
    <property type="match status" value="1"/>
</dbReference>
<dbReference type="InterPro" id="IPR003352">
    <property type="entry name" value="PTS_EIIC"/>
</dbReference>
<dbReference type="InterPro" id="IPR036878">
    <property type="entry name" value="Glu_permease_IIB"/>
</dbReference>
<evidence type="ECO:0000256" key="1">
    <source>
        <dbReference type="ARBA" id="ARBA00004651"/>
    </source>
</evidence>
<dbReference type="GO" id="GO:0009401">
    <property type="term" value="P:phosphoenolpyruvate-dependent sugar phosphotransferase system"/>
    <property type="evidence" value="ECO:0007669"/>
    <property type="project" value="UniProtKB-KW"/>
</dbReference>
<dbReference type="PANTHER" id="PTHR30009:SF24">
    <property type="entry name" value="PTS SYSTEM, IIBC COMPONENT"/>
    <property type="match status" value="1"/>
</dbReference>
<feature type="domain" description="PTS EIIB type-1" evidence="13">
    <location>
        <begin position="441"/>
        <end position="521"/>
    </location>
</feature>
<organism evidence="15 16">
    <name type="scientific">Marinilactibacillus psychrotolerans</name>
    <dbReference type="NCBI Taxonomy" id="191770"/>
    <lineage>
        <taxon>Bacteria</taxon>
        <taxon>Bacillati</taxon>
        <taxon>Bacillota</taxon>
        <taxon>Bacilli</taxon>
        <taxon>Lactobacillales</taxon>
        <taxon>Carnobacteriaceae</taxon>
        <taxon>Marinilactibacillus</taxon>
    </lineage>
</organism>
<dbReference type="PROSITE" id="PS01035">
    <property type="entry name" value="PTS_EIIB_TYPE_1_CYS"/>
    <property type="match status" value="1"/>
</dbReference>
<evidence type="ECO:0000256" key="6">
    <source>
        <dbReference type="ARBA" id="ARBA00022683"/>
    </source>
</evidence>
<dbReference type="NCBIfam" id="TIGR00826">
    <property type="entry name" value="EIIB_glc"/>
    <property type="match status" value="1"/>
</dbReference>
<feature type="transmembrane region" description="Helical" evidence="12">
    <location>
        <begin position="195"/>
        <end position="216"/>
    </location>
</feature>
<evidence type="ECO:0000256" key="4">
    <source>
        <dbReference type="ARBA" id="ARBA00022597"/>
    </source>
</evidence>
<evidence type="ECO:0000259" key="14">
    <source>
        <dbReference type="PROSITE" id="PS51103"/>
    </source>
</evidence>
<dbReference type="PROSITE" id="PS51103">
    <property type="entry name" value="PTS_EIIC_TYPE_1"/>
    <property type="match status" value="1"/>
</dbReference>
<dbReference type="EMBL" id="VBTE01000008">
    <property type="protein sequence ID" value="TLQ08415.1"/>
    <property type="molecule type" value="Genomic_DNA"/>
</dbReference>
<keyword evidence="8" id="KW-0418">Kinase</keyword>
<evidence type="ECO:0000256" key="3">
    <source>
        <dbReference type="ARBA" id="ARBA00022475"/>
    </source>
</evidence>